<sequence length="226" mass="25495">MSQISRTIPPEILYETCGVVVAEYLDRLLLGDLKCSPPTRTFELFDLDDNNDIVALERICKDVTPPVHNPTVALMQSSVKIRHAVLIALSDALGIEVEHKSSRIGRLKEMPWTHIHPVRLRLWRARHTPLENYTPAFSDHKVQSPSCLLRVYECFASYIELSRFYWRRVLLPMEISTWNSVLARLGSDTPADAVVTALARPCTADAQRALAQLKAIDEGPRLEGTP</sequence>
<reference evidence="1 2" key="1">
    <citation type="journal article" date="2012" name="BMC Genomics">
        <title>Comparative genomics of the white-rot fungi, Phanerochaete carnosa and P. chrysosporium, to elucidate the genetic basis of the distinct wood types they colonize.</title>
        <authorList>
            <person name="Suzuki H."/>
            <person name="MacDonald J."/>
            <person name="Syed K."/>
            <person name="Salamov A."/>
            <person name="Hori C."/>
            <person name="Aerts A."/>
            <person name="Henrissat B."/>
            <person name="Wiebenga A."/>
            <person name="vanKuyk P.A."/>
            <person name="Barry K."/>
            <person name="Lindquist E."/>
            <person name="LaButti K."/>
            <person name="Lapidus A."/>
            <person name="Lucas S."/>
            <person name="Coutinho P."/>
            <person name="Gong Y."/>
            <person name="Samejima M."/>
            <person name="Mahadevan R."/>
            <person name="Abou-Zaid M."/>
            <person name="de Vries R.P."/>
            <person name="Igarashi K."/>
            <person name="Yadav J.S."/>
            <person name="Grigoriev I.V."/>
            <person name="Master E.R."/>
        </authorList>
    </citation>
    <scope>NUCLEOTIDE SEQUENCE [LARGE SCALE GENOMIC DNA]</scope>
    <source>
        <strain evidence="1 2">HHB-10118-sp</strain>
    </source>
</reference>
<dbReference type="HOGENOM" id="CLU_1225151_0_0_1"/>
<dbReference type="RefSeq" id="XP_007392909.1">
    <property type="nucleotide sequence ID" value="XM_007392847.1"/>
</dbReference>
<dbReference type="InParanoid" id="K5V4L1"/>
<proteinExistence type="predicted"/>
<evidence type="ECO:0000313" key="1">
    <source>
        <dbReference type="EMBL" id="EKM57561.1"/>
    </source>
</evidence>
<evidence type="ECO:0000313" key="2">
    <source>
        <dbReference type="Proteomes" id="UP000008370"/>
    </source>
</evidence>
<dbReference type="OrthoDB" id="2802668at2759"/>
<organism evidence="1 2">
    <name type="scientific">Phanerochaete carnosa (strain HHB-10118-sp)</name>
    <name type="common">White-rot fungus</name>
    <name type="synonym">Peniophora carnosa</name>
    <dbReference type="NCBI Taxonomy" id="650164"/>
    <lineage>
        <taxon>Eukaryota</taxon>
        <taxon>Fungi</taxon>
        <taxon>Dikarya</taxon>
        <taxon>Basidiomycota</taxon>
        <taxon>Agaricomycotina</taxon>
        <taxon>Agaricomycetes</taxon>
        <taxon>Polyporales</taxon>
        <taxon>Phanerochaetaceae</taxon>
        <taxon>Phanerochaete</taxon>
    </lineage>
</organism>
<name>K5V4L1_PHACS</name>
<accession>K5V4L1</accession>
<dbReference type="Proteomes" id="UP000008370">
    <property type="component" value="Unassembled WGS sequence"/>
</dbReference>
<keyword evidence="2" id="KW-1185">Reference proteome</keyword>
<protein>
    <submittedName>
        <fullName evidence="1">Uncharacterized protein</fullName>
    </submittedName>
</protein>
<dbReference type="GeneID" id="18910869"/>
<gene>
    <name evidence="1" type="ORF">PHACADRAFT_192708</name>
</gene>
<dbReference type="EMBL" id="JH930470">
    <property type="protein sequence ID" value="EKM57561.1"/>
    <property type="molecule type" value="Genomic_DNA"/>
</dbReference>
<dbReference type="KEGG" id="pco:PHACADRAFT_192708"/>
<dbReference type="AlphaFoldDB" id="K5V4L1"/>